<dbReference type="OrthoDB" id="9805121at2"/>
<accession>A0A229P527</accession>
<dbReference type="GO" id="GO:0004674">
    <property type="term" value="F:protein serine/threonine kinase activity"/>
    <property type="evidence" value="ECO:0007669"/>
    <property type="project" value="TreeGrafter"/>
</dbReference>
<dbReference type="Proteomes" id="UP000215145">
    <property type="component" value="Unassembled WGS sequence"/>
</dbReference>
<proteinExistence type="predicted"/>
<dbReference type="InterPro" id="IPR002035">
    <property type="entry name" value="VWF_A"/>
</dbReference>
<dbReference type="SUPFAM" id="SSF53300">
    <property type="entry name" value="vWA-like"/>
    <property type="match status" value="1"/>
</dbReference>
<dbReference type="SMART" id="SM00327">
    <property type="entry name" value="VWA"/>
    <property type="match status" value="1"/>
</dbReference>
<gene>
    <name evidence="3" type="ORF">CGZ75_11500</name>
</gene>
<evidence type="ECO:0000256" key="1">
    <source>
        <dbReference type="SAM" id="MobiDB-lite"/>
    </source>
</evidence>
<dbReference type="AlphaFoldDB" id="A0A229P527"/>
<dbReference type="InterPro" id="IPR036465">
    <property type="entry name" value="vWFA_dom_sf"/>
</dbReference>
<reference evidence="3 4" key="1">
    <citation type="submission" date="2017-07" db="EMBL/GenBank/DDBJ databases">
        <title>Paenibacillus herberti R33 genome sequencing and assembly.</title>
        <authorList>
            <person name="Su W."/>
        </authorList>
    </citation>
    <scope>NUCLEOTIDE SEQUENCE [LARGE SCALE GENOMIC DNA]</scope>
    <source>
        <strain evidence="3 4">R33</strain>
    </source>
</reference>
<dbReference type="EMBL" id="NMUQ01000001">
    <property type="protein sequence ID" value="OXM17200.1"/>
    <property type="molecule type" value="Genomic_DNA"/>
</dbReference>
<dbReference type="PANTHER" id="PTHR47763">
    <property type="entry name" value="ALPHA-PROTEIN KINASE VWKA"/>
    <property type="match status" value="1"/>
</dbReference>
<evidence type="ECO:0000259" key="2">
    <source>
        <dbReference type="PROSITE" id="PS50234"/>
    </source>
</evidence>
<organism evidence="3 4">
    <name type="scientific">Paenibacillus herberti</name>
    <dbReference type="NCBI Taxonomy" id="1619309"/>
    <lineage>
        <taxon>Bacteria</taxon>
        <taxon>Bacillati</taxon>
        <taxon>Bacillota</taxon>
        <taxon>Bacilli</taxon>
        <taxon>Bacillales</taxon>
        <taxon>Paenibacillaceae</taxon>
        <taxon>Paenibacillus</taxon>
    </lineage>
</organism>
<dbReference type="RefSeq" id="WP_089524275.1">
    <property type="nucleotide sequence ID" value="NZ_NMUQ01000001.1"/>
</dbReference>
<dbReference type="CDD" id="cd00198">
    <property type="entry name" value="vWFA"/>
    <property type="match status" value="1"/>
</dbReference>
<feature type="region of interest" description="Disordered" evidence="1">
    <location>
        <begin position="1"/>
        <end position="24"/>
    </location>
</feature>
<feature type="domain" description="VWFA" evidence="2">
    <location>
        <begin position="337"/>
        <end position="534"/>
    </location>
</feature>
<keyword evidence="4" id="KW-1185">Reference proteome</keyword>
<feature type="compositionally biased region" description="Polar residues" evidence="1">
    <location>
        <begin position="65"/>
        <end position="76"/>
    </location>
</feature>
<dbReference type="PROSITE" id="PS50234">
    <property type="entry name" value="VWFA"/>
    <property type="match status" value="1"/>
</dbReference>
<protein>
    <recommendedName>
        <fullName evidence="2">VWFA domain-containing protein</fullName>
    </recommendedName>
</protein>
<dbReference type="GO" id="GO:0005737">
    <property type="term" value="C:cytoplasm"/>
    <property type="evidence" value="ECO:0007669"/>
    <property type="project" value="TreeGrafter"/>
</dbReference>
<evidence type="ECO:0000313" key="4">
    <source>
        <dbReference type="Proteomes" id="UP000215145"/>
    </source>
</evidence>
<dbReference type="PANTHER" id="PTHR47763:SF1">
    <property type="entry name" value="DUF659 DOMAIN-CONTAINING PROTEIN"/>
    <property type="match status" value="1"/>
</dbReference>
<dbReference type="InterPro" id="IPR052969">
    <property type="entry name" value="Thr-specific_kinase-like"/>
</dbReference>
<sequence length="544" mass="58904">MELEGLQKVNKPEMKRLRRGSRNRRRRDFFHPAMENGLRAALMLGLIVLAAAASGCGNENVVGDNENSSKLGQTEAASELPSAKGDGNGKGAETNGAALGESYAPVGAEEIRVFNGAVGENLAPSGTEESNGFTGENDEGSKPAKGSEDRSFHKPEIQPQQPKPQAGMLTAGEWDDHFSWNNWLKLMRDGRGTRMTQAWGFESYFRLTVELTNGGEPARDVEVQLQCKSTKEWTARTDSSGITYLFASLLGGGEMSGQSGKPNPEPAKPDSSEQKDPQSSVENAERSKPSIPQDCTIQVPADKTDLSSYVVQDKEWNGETIKINVAGKLTQPKKTLDLMLVVDTTGSMADELKYLSEELTNVVSSVKMKNGQNLNIRISPNFYRDEGDEYVIRSFPFQEDAAKAQAQIAAQEADGGQDYPEAVDAALLNAINEHDWNASATARLMLLVLDAPPHRGQKELERIGQMTQTAAEKGIRIIPVAASGTDLETEMLMRSIAIATGGTYVFLTDDSGIGNSHKKPEGIEPQIMPLNDLLVGLISGYVSP</sequence>
<feature type="region of interest" description="Disordered" evidence="1">
    <location>
        <begin position="64"/>
        <end position="96"/>
    </location>
</feature>
<feature type="compositionally biased region" description="Basic and acidic residues" evidence="1">
    <location>
        <begin position="139"/>
        <end position="156"/>
    </location>
</feature>
<feature type="region of interest" description="Disordered" evidence="1">
    <location>
        <begin position="253"/>
        <end position="295"/>
    </location>
</feature>
<comment type="caution">
    <text evidence="3">The sequence shown here is derived from an EMBL/GenBank/DDBJ whole genome shotgun (WGS) entry which is preliminary data.</text>
</comment>
<dbReference type="Pfam" id="PF00092">
    <property type="entry name" value="VWA"/>
    <property type="match status" value="1"/>
</dbReference>
<feature type="compositionally biased region" description="Basic and acidic residues" evidence="1">
    <location>
        <begin position="267"/>
        <end position="276"/>
    </location>
</feature>
<evidence type="ECO:0000313" key="3">
    <source>
        <dbReference type="EMBL" id="OXM17200.1"/>
    </source>
</evidence>
<feature type="region of interest" description="Disordered" evidence="1">
    <location>
        <begin position="120"/>
        <end position="169"/>
    </location>
</feature>
<dbReference type="Gene3D" id="3.40.50.410">
    <property type="entry name" value="von Willebrand factor, type A domain"/>
    <property type="match status" value="1"/>
</dbReference>
<name>A0A229P527_9BACL</name>